<evidence type="ECO:0000256" key="6">
    <source>
        <dbReference type="ARBA" id="ARBA00039017"/>
    </source>
</evidence>
<keyword evidence="10" id="KW-1185">Reference proteome</keyword>
<dbReference type="InterPro" id="IPR052347">
    <property type="entry name" value="Isochorismatase_Nicotinamidase"/>
</dbReference>
<dbReference type="SUPFAM" id="SSF52499">
    <property type="entry name" value="Isochorismatase-like hydrolases"/>
    <property type="match status" value="1"/>
</dbReference>
<dbReference type="PANTHER" id="PTHR11080">
    <property type="entry name" value="PYRAZINAMIDASE/NICOTINAMIDASE"/>
    <property type="match status" value="1"/>
</dbReference>
<evidence type="ECO:0000256" key="1">
    <source>
        <dbReference type="ARBA" id="ARBA00006336"/>
    </source>
</evidence>
<evidence type="ECO:0000313" key="10">
    <source>
        <dbReference type="Proteomes" id="UP000287969"/>
    </source>
</evidence>
<dbReference type="Gene3D" id="3.40.50.850">
    <property type="entry name" value="Isochorismatase-like"/>
    <property type="match status" value="1"/>
</dbReference>
<keyword evidence="2" id="KW-0662">Pyridine nucleotide biosynthesis</keyword>
<dbReference type="OrthoDB" id="9796485at2"/>
<comment type="similarity">
    <text evidence="1">Belongs to the isochorismatase family.</text>
</comment>
<dbReference type="GO" id="GO:0019363">
    <property type="term" value="P:pyridine nucleotide biosynthetic process"/>
    <property type="evidence" value="ECO:0007669"/>
    <property type="project" value="UniProtKB-KW"/>
</dbReference>
<evidence type="ECO:0000256" key="2">
    <source>
        <dbReference type="ARBA" id="ARBA00022642"/>
    </source>
</evidence>
<dbReference type="CDD" id="cd00431">
    <property type="entry name" value="cysteine_hydrolases"/>
    <property type="match status" value="1"/>
</dbReference>
<keyword evidence="3" id="KW-0479">Metal-binding</keyword>
<dbReference type="KEGG" id="spoa:EQM13_11560"/>
<dbReference type="InterPro" id="IPR000868">
    <property type="entry name" value="Isochorismatase-like_dom"/>
</dbReference>
<name>A0A410QDW9_9FIRM</name>
<dbReference type="GO" id="GO:0008936">
    <property type="term" value="F:nicotinamidase activity"/>
    <property type="evidence" value="ECO:0007669"/>
    <property type="project" value="UniProtKB-EC"/>
</dbReference>
<proteinExistence type="inferred from homology"/>
<dbReference type="InterPro" id="IPR036380">
    <property type="entry name" value="Isochorismatase-like_sf"/>
</dbReference>
<protein>
    <recommendedName>
        <fullName evidence="6">nicotinamidase</fullName>
        <ecNumber evidence="6">3.5.1.19</ecNumber>
    </recommendedName>
    <alternativeName>
        <fullName evidence="7">Nicotinamide deamidase</fullName>
    </alternativeName>
</protein>
<evidence type="ECO:0000256" key="5">
    <source>
        <dbReference type="ARBA" id="ARBA00037900"/>
    </source>
</evidence>
<dbReference type="PANTHER" id="PTHR11080:SF2">
    <property type="entry name" value="LD05707P"/>
    <property type="match status" value="1"/>
</dbReference>
<reference evidence="10" key="1">
    <citation type="submission" date="2019-01" db="EMBL/GenBank/DDBJ databases">
        <title>Draft genomes of a novel of Sporanaerobacter strains.</title>
        <authorList>
            <person name="Ma S."/>
        </authorList>
    </citation>
    <scope>NUCLEOTIDE SEQUENCE [LARGE SCALE GENOMIC DNA]</scope>
    <source>
        <strain evidence="10">NJN-17</strain>
    </source>
</reference>
<evidence type="ECO:0000259" key="8">
    <source>
        <dbReference type="Pfam" id="PF00857"/>
    </source>
</evidence>
<organism evidence="9 10">
    <name type="scientific">Acidilutibacter cellobiosedens</name>
    <dbReference type="NCBI Taxonomy" id="2507161"/>
    <lineage>
        <taxon>Bacteria</taxon>
        <taxon>Bacillati</taxon>
        <taxon>Bacillota</taxon>
        <taxon>Tissierellia</taxon>
        <taxon>Tissierellales</taxon>
        <taxon>Acidilutibacteraceae</taxon>
        <taxon>Acidilutibacter</taxon>
    </lineage>
</organism>
<comment type="pathway">
    <text evidence="5">Cofactor biosynthesis; nicotinate biosynthesis; nicotinate from nicotinamide: step 1/1.</text>
</comment>
<keyword evidence="4 9" id="KW-0378">Hydrolase</keyword>
<gene>
    <name evidence="9" type="ORF">EQM13_11560</name>
</gene>
<dbReference type="AlphaFoldDB" id="A0A410QDW9"/>
<dbReference type="RefSeq" id="WP_114218100.1">
    <property type="nucleotide sequence ID" value="NZ_CP035282.1"/>
</dbReference>
<accession>A0A410QDW9</accession>
<sequence>MNKVLIVVDMQNDFIDGALGTKEAMGILPDVIQKIKDFEGNIIYTRDTHKKDYLSTQEGKYLSVEHCIEGTYGWELQKDIKQLMEDTKSTIYNKNTFGSKELAQQLVKMDGNESIEEIELIGLCTDICVISNALTIKTFLPEVKISVDAKCCAGVTPESHQNALNAMKMCQIQIID</sequence>
<evidence type="ECO:0000256" key="3">
    <source>
        <dbReference type="ARBA" id="ARBA00022723"/>
    </source>
</evidence>
<dbReference type="EC" id="3.5.1.19" evidence="6"/>
<dbReference type="EMBL" id="CP035282">
    <property type="protein sequence ID" value="QAT62180.1"/>
    <property type="molecule type" value="Genomic_DNA"/>
</dbReference>
<dbReference type="Proteomes" id="UP000287969">
    <property type="component" value="Chromosome"/>
</dbReference>
<feature type="domain" description="Isochorismatase-like" evidence="8">
    <location>
        <begin position="4"/>
        <end position="172"/>
    </location>
</feature>
<evidence type="ECO:0000256" key="4">
    <source>
        <dbReference type="ARBA" id="ARBA00022801"/>
    </source>
</evidence>
<dbReference type="Pfam" id="PF00857">
    <property type="entry name" value="Isochorismatase"/>
    <property type="match status" value="1"/>
</dbReference>
<evidence type="ECO:0000256" key="7">
    <source>
        <dbReference type="ARBA" id="ARBA00043224"/>
    </source>
</evidence>
<dbReference type="GO" id="GO:0046872">
    <property type="term" value="F:metal ion binding"/>
    <property type="evidence" value="ECO:0007669"/>
    <property type="project" value="UniProtKB-KW"/>
</dbReference>
<evidence type="ECO:0000313" key="9">
    <source>
        <dbReference type="EMBL" id="QAT62180.1"/>
    </source>
</evidence>